<feature type="transmembrane region" description="Helical" evidence="6">
    <location>
        <begin position="172"/>
        <end position="194"/>
    </location>
</feature>
<dbReference type="RefSeq" id="WP_182997481.1">
    <property type="nucleotide sequence ID" value="NZ_JABEQJ010000012.1"/>
</dbReference>
<comment type="subcellular location">
    <subcellularLocation>
        <location evidence="1">Membrane</location>
        <topology evidence="1">Multi-pass membrane protein</topology>
    </subcellularLocation>
</comment>
<evidence type="ECO:0000256" key="3">
    <source>
        <dbReference type="ARBA" id="ARBA00022692"/>
    </source>
</evidence>
<keyword evidence="5 6" id="KW-0472">Membrane</keyword>
<feature type="transmembrane region" description="Helical" evidence="6">
    <location>
        <begin position="85"/>
        <end position="104"/>
    </location>
</feature>
<evidence type="ECO:0000256" key="1">
    <source>
        <dbReference type="ARBA" id="ARBA00004141"/>
    </source>
</evidence>
<dbReference type="Pfam" id="PF07690">
    <property type="entry name" value="MFS_1"/>
    <property type="match status" value="1"/>
</dbReference>
<evidence type="ECO:0000256" key="4">
    <source>
        <dbReference type="ARBA" id="ARBA00022989"/>
    </source>
</evidence>
<dbReference type="InterPro" id="IPR020846">
    <property type="entry name" value="MFS_dom"/>
</dbReference>
<feature type="transmembrane region" description="Helical" evidence="6">
    <location>
        <begin position="144"/>
        <end position="166"/>
    </location>
</feature>
<dbReference type="PROSITE" id="PS50850">
    <property type="entry name" value="MFS"/>
    <property type="match status" value="1"/>
</dbReference>
<feature type="transmembrane region" description="Helical" evidence="6">
    <location>
        <begin position="310"/>
        <end position="333"/>
    </location>
</feature>
<feature type="transmembrane region" description="Helical" evidence="6">
    <location>
        <begin position="237"/>
        <end position="256"/>
    </location>
</feature>
<accession>A0A7W4ICY4</accession>
<comment type="caution">
    <text evidence="8">The sequence shown here is derived from an EMBL/GenBank/DDBJ whole genome shotgun (WGS) entry which is preliminary data.</text>
</comment>
<protein>
    <submittedName>
        <fullName evidence="8">MFS transporter</fullName>
    </submittedName>
</protein>
<keyword evidence="4 6" id="KW-1133">Transmembrane helix</keyword>
<dbReference type="Proteomes" id="UP000589085">
    <property type="component" value="Unassembled WGS sequence"/>
</dbReference>
<gene>
    <name evidence="8" type="ORF">HLH48_10600</name>
</gene>
<dbReference type="PANTHER" id="PTHR42718">
    <property type="entry name" value="MAJOR FACILITATOR SUPERFAMILY MULTIDRUG TRANSPORTER MFSC"/>
    <property type="match status" value="1"/>
</dbReference>
<dbReference type="AlphaFoldDB" id="A0A7W4ICY4"/>
<dbReference type="EMBL" id="JABEQJ010000012">
    <property type="protein sequence ID" value="MBB2160621.1"/>
    <property type="molecule type" value="Genomic_DNA"/>
</dbReference>
<dbReference type="InterPro" id="IPR011701">
    <property type="entry name" value="MFS"/>
</dbReference>
<keyword evidence="3 6" id="KW-0812">Transmembrane</keyword>
<feature type="transmembrane region" description="Helical" evidence="6">
    <location>
        <begin position="56"/>
        <end position="73"/>
    </location>
</feature>
<evidence type="ECO:0000256" key="2">
    <source>
        <dbReference type="ARBA" id="ARBA00022448"/>
    </source>
</evidence>
<evidence type="ECO:0000256" key="6">
    <source>
        <dbReference type="SAM" id="Phobius"/>
    </source>
</evidence>
<organism evidence="8 9">
    <name type="scientific">Gluconacetobacter sacchari</name>
    <dbReference type="NCBI Taxonomy" id="92759"/>
    <lineage>
        <taxon>Bacteria</taxon>
        <taxon>Pseudomonadati</taxon>
        <taxon>Pseudomonadota</taxon>
        <taxon>Alphaproteobacteria</taxon>
        <taxon>Acetobacterales</taxon>
        <taxon>Acetobacteraceae</taxon>
        <taxon>Gluconacetobacter</taxon>
    </lineage>
</organism>
<dbReference type="GO" id="GO:0016020">
    <property type="term" value="C:membrane"/>
    <property type="evidence" value="ECO:0007669"/>
    <property type="project" value="UniProtKB-SubCell"/>
</dbReference>
<dbReference type="SUPFAM" id="SSF103473">
    <property type="entry name" value="MFS general substrate transporter"/>
    <property type="match status" value="1"/>
</dbReference>
<evidence type="ECO:0000313" key="9">
    <source>
        <dbReference type="Proteomes" id="UP000589085"/>
    </source>
</evidence>
<feature type="transmembrane region" description="Helical" evidence="6">
    <location>
        <begin position="206"/>
        <end position="225"/>
    </location>
</feature>
<feature type="domain" description="Major facilitator superfamily (MFS) profile" evidence="7">
    <location>
        <begin position="19"/>
        <end position="336"/>
    </location>
</feature>
<evidence type="ECO:0000313" key="8">
    <source>
        <dbReference type="EMBL" id="MBB2160621.1"/>
    </source>
</evidence>
<evidence type="ECO:0000256" key="5">
    <source>
        <dbReference type="ARBA" id="ARBA00023136"/>
    </source>
</evidence>
<sequence>MSGTTSTPKPALRIPPLVGLLGMLFLVLAVELNDQVLNTSLWDVAGALGLSHDEAVWLPSLYLVAEIVGMATAPTMAAIFTLRRFALSVAALATLPTLLMTTGPGVSALFFLRLVQGLAGGWSIPLLMMTALRVLPPPIRLYGLAVYACSATIAPNLATSLAALWTDGLQDWHFIFLGVIPFVTIAAVLIWFGLDQDPPRYPMLRQFDWPGVIFVLMGFGSLVVALKQANRLDWLNSPTICLLFLCSAIGIPALVLRELHAPQPLFRLDLLKRRNFAYALIALVLVLIIALGSGPVPISFLTQIHGYRPAQAHVLTLFVAATQLLLLLPLTAFRRR</sequence>
<evidence type="ECO:0000259" key="7">
    <source>
        <dbReference type="PROSITE" id="PS50850"/>
    </source>
</evidence>
<dbReference type="Gene3D" id="1.20.1250.20">
    <property type="entry name" value="MFS general substrate transporter like domains"/>
    <property type="match status" value="1"/>
</dbReference>
<dbReference type="InterPro" id="IPR036259">
    <property type="entry name" value="MFS_trans_sf"/>
</dbReference>
<proteinExistence type="predicted"/>
<reference evidence="8 9" key="1">
    <citation type="submission" date="2020-04" db="EMBL/GenBank/DDBJ databases">
        <title>Description of novel Gluconacetobacter.</title>
        <authorList>
            <person name="Sombolestani A."/>
        </authorList>
    </citation>
    <scope>NUCLEOTIDE SEQUENCE [LARGE SCALE GENOMIC DNA]</scope>
    <source>
        <strain evidence="8 9">LMG 19747</strain>
    </source>
</reference>
<name>A0A7W4ICY4_9PROT</name>
<keyword evidence="2" id="KW-0813">Transport</keyword>
<dbReference type="PANTHER" id="PTHR42718:SF9">
    <property type="entry name" value="MAJOR FACILITATOR SUPERFAMILY MULTIDRUG TRANSPORTER MFSC"/>
    <property type="match status" value="1"/>
</dbReference>
<dbReference type="GO" id="GO:0022857">
    <property type="term" value="F:transmembrane transporter activity"/>
    <property type="evidence" value="ECO:0007669"/>
    <property type="project" value="InterPro"/>
</dbReference>
<feature type="transmembrane region" description="Helical" evidence="6">
    <location>
        <begin position="276"/>
        <end position="298"/>
    </location>
</feature>